<comment type="subcellular location">
    <subcellularLocation>
        <location evidence="1 5">Periplasm</location>
    </subcellularLocation>
</comment>
<dbReference type="Proteomes" id="UP000236745">
    <property type="component" value="Unassembled WGS sequence"/>
</dbReference>
<dbReference type="Pfam" id="PF13416">
    <property type="entry name" value="SBP_bac_8"/>
    <property type="match status" value="1"/>
</dbReference>
<keyword evidence="8" id="KW-1185">Reference proteome</keyword>
<evidence type="ECO:0000256" key="3">
    <source>
        <dbReference type="ARBA" id="ARBA00022729"/>
    </source>
</evidence>
<evidence type="ECO:0000313" key="7">
    <source>
        <dbReference type="EMBL" id="SEG51469.1"/>
    </source>
</evidence>
<dbReference type="PIRSF" id="PIRSF019574">
    <property type="entry name" value="Periplasmic_polyamine_BP"/>
    <property type="match status" value="1"/>
</dbReference>
<dbReference type="AlphaFoldDB" id="A0A1H6ARW7"/>
<evidence type="ECO:0000256" key="4">
    <source>
        <dbReference type="ARBA" id="ARBA00022764"/>
    </source>
</evidence>
<reference evidence="7 8" key="1">
    <citation type="submission" date="2016-10" db="EMBL/GenBank/DDBJ databases">
        <authorList>
            <person name="de Groot N.N."/>
        </authorList>
    </citation>
    <scope>NUCLEOTIDE SEQUENCE [LARGE SCALE GENOMIC DNA]</scope>
    <source>
        <strain evidence="7 8">DSM 22012</strain>
    </source>
</reference>
<feature type="signal peptide" evidence="6">
    <location>
        <begin position="1"/>
        <end position="24"/>
    </location>
</feature>
<dbReference type="InterPro" id="IPR006059">
    <property type="entry name" value="SBP"/>
</dbReference>
<evidence type="ECO:0000256" key="2">
    <source>
        <dbReference type="ARBA" id="ARBA00022448"/>
    </source>
</evidence>
<dbReference type="CDD" id="cd13659">
    <property type="entry name" value="PBP2_PotF"/>
    <property type="match status" value="1"/>
</dbReference>
<dbReference type="EMBL" id="FNVQ01000002">
    <property type="protein sequence ID" value="SEG51469.1"/>
    <property type="molecule type" value="Genomic_DNA"/>
</dbReference>
<protein>
    <recommendedName>
        <fullName evidence="5">Putrescine-binding periplasmic protein</fullName>
    </recommendedName>
</protein>
<comment type="function">
    <text evidence="5">Required for the activity of the bacterial periplasmic transport system of putrescine.</text>
</comment>
<dbReference type="OrthoDB" id="9769319at2"/>
<dbReference type="InterPro" id="IPR001188">
    <property type="entry name" value="Sperm_putr-bd"/>
</dbReference>
<organism evidence="7 8">
    <name type="scientific">Marinobacterium lutimaris</name>
    <dbReference type="NCBI Taxonomy" id="568106"/>
    <lineage>
        <taxon>Bacteria</taxon>
        <taxon>Pseudomonadati</taxon>
        <taxon>Pseudomonadota</taxon>
        <taxon>Gammaproteobacteria</taxon>
        <taxon>Oceanospirillales</taxon>
        <taxon>Oceanospirillaceae</taxon>
        <taxon>Marinobacterium</taxon>
    </lineage>
</organism>
<evidence type="ECO:0000313" key="8">
    <source>
        <dbReference type="Proteomes" id="UP000236745"/>
    </source>
</evidence>
<proteinExistence type="inferred from homology"/>
<dbReference type="PANTHER" id="PTHR30222">
    <property type="entry name" value="SPERMIDINE/PUTRESCINE-BINDING PERIPLASMIC PROTEIN"/>
    <property type="match status" value="1"/>
</dbReference>
<dbReference type="RefSeq" id="WP_104003288.1">
    <property type="nucleotide sequence ID" value="NZ_FNVQ01000002.1"/>
</dbReference>
<dbReference type="GO" id="GO:0019808">
    <property type="term" value="F:polyamine binding"/>
    <property type="evidence" value="ECO:0007669"/>
    <property type="project" value="InterPro"/>
</dbReference>
<feature type="chain" id="PRO_5009292962" description="Putrescine-binding periplasmic protein" evidence="6">
    <location>
        <begin position="25"/>
        <end position="365"/>
    </location>
</feature>
<dbReference type="PRINTS" id="PR00909">
    <property type="entry name" value="SPERMDNBNDNG"/>
</dbReference>
<dbReference type="GO" id="GO:0015846">
    <property type="term" value="P:polyamine transport"/>
    <property type="evidence" value="ECO:0007669"/>
    <property type="project" value="InterPro"/>
</dbReference>
<evidence type="ECO:0000256" key="5">
    <source>
        <dbReference type="PIRNR" id="PIRNR019574"/>
    </source>
</evidence>
<dbReference type="PANTHER" id="PTHR30222:SF12">
    <property type="entry name" value="NORSPERMIDINE SENSOR"/>
    <property type="match status" value="1"/>
</dbReference>
<gene>
    <name evidence="7" type="ORF">SAMN05444390_102182</name>
</gene>
<dbReference type="SUPFAM" id="SSF53850">
    <property type="entry name" value="Periplasmic binding protein-like II"/>
    <property type="match status" value="1"/>
</dbReference>
<name>A0A1H6ARW7_9GAMM</name>
<comment type="similarity">
    <text evidence="5">Belongs to the bacterial solute-binding protein PotD/PotF family.</text>
</comment>
<keyword evidence="2 5" id="KW-0813">Transport</keyword>
<keyword evidence="3 6" id="KW-0732">Signal</keyword>
<dbReference type="Gene3D" id="3.40.190.10">
    <property type="entry name" value="Periplasmic binding protein-like II"/>
    <property type="match status" value="2"/>
</dbReference>
<keyword evidence="4 5" id="KW-0574">Periplasm</keyword>
<evidence type="ECO:0000256" key="1">
    <source>
        <dbReference type="ARBA" id="ARBA00004418"/>
    </source>
</evidence>
<dbReference type="GO" id="GO:0042597">
    <property type="term" value="C:periplasmic space"/>
    <property type="evidence" value="ECO:0007669"/>
    <property type="project" value="UniProtKB-SubCell"/>
</dbReference>
<evidence type="ECO:0000256" key="6">
    <source>
        <dbReference type="SAM" id="SignalP"/>
    </source>
</evidence>
<sequence>MTSGFKRTLLAASTALALSTAAQAEERTLHVYNWSDYIAEETLEEFEKETGINVVYDVFDSNQVLEAKLLSGHSGYDIVVPSNSFLAKQIRAGIFAELDKEKLPNWKNLNTTLLKSLDSADPGNMHAFPYLWGTTGIGYNADKVKEALGIDEITSWDVVFKPENLSKLQDCGVSMLDAVDEIYPAALNYLGEDPNPTTTEAVDRAEEVVSAVRPYVRYFHSSKYITDLANGDICLAIGWSGDILQAQARAIEADNGVDVQYVIPKEGAGTFFDMMAMPADAKNQDEAYEFMNYILRPDVIAKISDYVAYANGNAEATPLIDEEIRNNPGIYPSEEISEKLYTFADLDPKVIRAMTRSWTRVTAGQ</sequence>
<accession>A0A1H6ARW7</accession>